<dbReference type="SUPFAM" id="SSF100950">
    <property type="entry name" value="NagB/RpiA/CoA transferase-like"/>
    <property type="match status" value="1"/>
</dbReference>
<evidence type="ECO:0000256" key="2">
    <source>
        <dbReference type="ARBA" id="ARBA00022574"/>
    </source>
</evidence>
<dbReference type="InterPro" id="IPR005251">
    <property type="entry name" value="IF-M1Pi"/>
</dbReference>
<dbReference type="InterPro" id="IPR019775">
    <property type="entry name" value="WD40_repeat_CS"/>
</dbReference>
<dbReference type="Proteomes" id="UP000790347">
    <property type="component" value="Unassembled WGS sequence"/>
</dbReference>
<keyword evidence="2 12" id="KW-0853">WD repeat</keyword>
<comment type="caution">
    <text evidence="14">The sequence shown here is derived from an EMBL/GenBank/DDBJ whole genome shotgun (WGS) entry which is preliminary data.</text>
</comment>
<dbReference type="Gene3D" id="1.20.120.420">
    <property type="entry name" value="translation initiation factor eif-2b, domain 1"/>
    <property type="match status" value="1"/>
</dbReference>
<feature type="compositionally biased region" description="Low complexity" evidence="13">
    <location>
        <begin position="384"/>
        <end position="402"/>
    </location>
</feature>
<dbReference type="CDD" id="cd00200">
    <property type="entry name" value="WD40"/>
    <property type="match status" value="1"/>
</dbReference>
<comment type="catalytic activity">
    <reaction evidence="11">
        <text>5-(methylsulfanyl)-alpha-D-ribose 1-phosphate = 5-(methylsulfanyl)-D-ribulose 1-phosphate</text>
        <dbReference type="Rhea" id="RHEA:19989"/>
        <dbReference type="ChEBI" id="CHEBI:58533"/>
        <dbReference type="ChEBI" id="CHEBI:58548"/>
        <dbReference type="EC" id="5.3.1.23"/>
    </reaction>
</comment>
<dbReference type="FunFam" id="3.40.50.10470:FF:000003">
    <property type="entry name" value="Methylthioribose-1-phosphate isomerase"/>
    <property type="match status" value="1"/>
</dbReference>
<evidence type="ECO:0000256" key="5">
    <source>
        <dbReference type="ARBA" id="ARBA00023167"/>
    </source>
</evidence>
<name>A0A922I3Q8_DERFA</name>
<keyword evidence="4" id="KW-0677">Repeat</keyword>
<keyword evidence="3 11" id="KW-0028">Amino-acid biosynthesis</keyword>
<dbReference type="Gene3D" id="3.40.50.10470">
    <property type="entry name" value="Translation initiation factor eif-2b, domain 2"/>
    <property type="match status" value="1"/>
</dbReference>
<keyword evidence="15" id="KW-1185">Reference proteome</keyword>
<dbReference type="InterPro" id="IPR042529">
    <property type="entry name" value="IF_2B-like_C"/>
</dbReference>
<dbReference type="EC" id="5.3.1.23" evidence="11"/>
<comment type="pathway">
    <text evidence="11">Amino-acid biosynthesis; L-methionine biosynthesis via salvage pathway; L-methionine from S-methyl-5-thio-alpha-D-ribose 1-phosphate: step 1/6.</text>
</comment>
<dbReference type="InterPro" id="IPR036322">
    <property type="entry name" value="WD40_repeat_dom_sf"/>
</dbReference>
<keyword evidence="6 11" id="KW-0413">Isomerase</keyword>
<dbReference type="GO" id="GO:0005737">
    <property type="term" value="C:cytoplasm"/>
    <property type="evidence" value="ECO:0007669"/>
    <property type="project" value="UniProtKB-SubCell"/>
</dbReference>
<feature type="active site" description="Proton donor" evidence="11">
    <location>
        <position position="251"/>
    </location>
</feature>
<dbReference type="AlphaFoldDB" id="A0A922I3Q8"/>
<dbReference type="Gene3D" id="2.130.10.10">
    <property type="entry name" value="YVTN repeat-like/Quinoprotein amine dehydrogenase"/>
    <property type="match status" value="1"/>
</dbReference>
<feature type="repeat" description="WD" evidence="12">
    <location>
        <begin position="787"/>
        <end position="827"/>
    </location>
</feature>
<dbReference type="NCBIfam" id="NF004326">
    <property type="entry name" value="PRK05720.1"/>
    <property type="match status" value="1"/>
</dbReference>
<evidence type="ECO:0000256" key="7">
    <source>
        <dbReference type="ARBA" id="ARBA00023242"/>
    </source>
</evidence>
<dbReference type="NCBIfam" id="TIGR00512">
    <property type="entry name" value="salvage_mtnA"/>
    <property type="match status" value="1"/>
</dbReference>
<organism evidence="14 15">
    <name type="scientific">Dermatophagoides farinae</name>
    <name type="common">American house dust mite</name>
    <dbReference type="NCBI Taxonomy" id="6954"/>
    <lineage>
        <taxon>Eukaryota</taxon>
        <taxon>Metazoa</taxon>
        <taxon>Ecdysozoa</taxon>
        <taxon>Arthropoda</taxon>
        <taxon>Chelicerata</taxon>
        <taxon>Arachnida</taxon>
        <taxon>Acari</taxon>
        <taxon>Acariformes</taxon>
        <taxon>Sarcoptiformes</taxon>
        <taxon>Astigmata</taxon>
        <taxon>Psoroptidia</taxon>
        <taxon>Analgoidea</taxon>
        <taxon>Pyroglyphidae</taxon>
        <taxon>Dermatophagoidinae</taxon>
        <taxon>Dermatophagoides</taxon>
    </lineage>
</organism>
<dbReference type="EMBL" id="ASGP02000003">
    <property type="protein sequence ID" value="KAH9517441.1"/>
    <property type="molecule type" value="Genomic_DNA"/>
</dbReference>
<protein>
    <recommendedName>
        <fullName evidence="11">Methylthioribose-1-phosphate isomerase</fullName>
        <shortName evidence="11">M1Pi</shortName>
        <shortName evidence="11">MTR-1-P isomerase</shortName>
        <ecNumber evidence="11">5.3.1.23</ecNumber>
    </recommendedName>
    <alternativeName>
        <fullName evidence="11">S-methyl-5-thioribose-1-phosphate isomerase</fullName>
    </alternativeName>
    <alternativeName>
        <fullName evidence="11">Translation initiation factor eIF-2B subunit alpha/beta/delta-like protein</fullName>
    </alternativeName>
</protein>
<dbReference type="InterPro" id="IPR020472">
    <property type="entry name" value="WD40_PAC1"/>
</dbReference>
<dbReference type="SMART" id="SM00320">
    <property type="entry name" value="WD40"/>
    <property type="match status" value="7"/>
</dbReference>
<evidence type="ECO:0000256" key="10">
    <source>
        <dbReference type="ARBA" id="ARBA00062641"/>
    </source>
</evidence>
<dbReference type="Pfam" id="PF00400">
    <property type="entry name" value="WD40"/>
    <property type="match status" value="6"/>
</dbReference>
<dbReference type="GO" id="GO:0046523">
    <property type="term" value="F:S-methyl-5-thioribose-1-phosphate isomerase activity"/>
    <property type="evidence" value="ECO:0007669"/>
    <property type="project" value="UniProtKB-UniRule"/>
</dbReference>
<evidence type="ECO:0000313" key="14">
    <source>
        <dbReference type="EMBL" id="KAH9517441.1"/>
    </source>
</evidence>
<evidence type="ECO:0000256" key="11">
    <source>
        <dbReference type="HAMAP-Rule" id="MF_03119"/>
    </source>
</evidence>
<evidence type="ECO:0000256" key="3">
    <source>
        <dbReference type="ARBA" id="ARBA00022605"/>
    </source>
</evidence>
<dbReference type="InterPro" id="IPR001680">
    <property type="entry name" value="WD40_rpt"/>
</dbReference>
<dbReference type="FunFam" id="2.130.10.10:FF:000012">
    <property type="entry name" value="Putative pleiotropic regulator 1"/>
    <property type="match status" value="1"/>
</dbReference>
<dbReference type="PANTHER" id="PTHR19923:SF0">
    <property type="entry name" value="PLEIOTROPIC REGULATOR 1"/>
    <property type="match status" value="1"/>
</dbReference>
<dbReference type="PROSITE" id="PS00678">
    <property type="entry name" value="WD_REPEATS_1"/>
    <property type="match status" value="2"/>
</dbReference>
<reference evidence="14" key="2">
    <citation type="journal article" date="2022" name="Res Sq">
        <title>Comparative Genomics Reveals Insights into the Divergent Evolution of Astigmatic Mites and Household Pest Adaptations.</title>
        <authorList>
            <person name="Xiong Q."/>
            <person name="Wan A.T.-Y."/>
            <person name="Liu X.-Y."/>
            <person name="Fung C.S.-H."/>
            <person name="Xiao X."/>
            <person name="Malainual N."/>
            <person name="Hou J."/>
            <person name="Wang L."/>
            <person name="Wang M."/>
            <person name="Yang K."/>
            <person name="Cui Y."/>
            <person name="Leung E."/>
            <person name="Nong W."/>
            <person name="Shin S.-K."/>
            <person name="Au S."/>
            <person name="Jeong K.Y."/>
            <person name="Chew F.T."/>
            <person name="Hui J."/>
            <person name="Leung T.F."/>
            <person name="Tungtrongchitr A."/>
            <person name="Zhong N."/>
            <person name="Liu Z."/>
            <person name="Tsui S."/>
        </authorList>
    </citation>
    <scope>NUCLEOTIDE SEQUENCE</scope>
    <source>
        <strain evidence="14">Derf</strain>
        <tissue evidence="14">Whole organism</tissue>
    </source>
</reference>
<dbReference type="PANTHER" id="PTHR19923">
    <property type="entry name" value="WD40 REPEAT PROTEINPRL1/PRL2-RELATED"/>
    <property type="match status" value="1"/>
</dbReference>
<dbReference type="GO" id="GO:0071013">
    <property type="term" value="C:catalytic step 2 spliceosome"/>
    <property type="evidence" value="ECO:0007669"/>
    <property type="project" value="TreeGrafter"/>
</dbReference>
<dbReference type="InterPro" id="IPR045241">
    <property type="entry name" value="Prp46/PLRG1-like"/>
</dbReference>
<keyword evidence="5 11" id="KW-0486">Methionine biosynthesis</keyword>
<proteinExistence type="inferred from homology"/>
<feature type="repeat" description="WD" evidence="12">
    <location>
        <begin position="662"/>
        <end position="703"/>
    </location>
</feature>
<comment type="function">
    <text evidence="9">Involved in pre-mRNA splicing as component of the spliceosome. Component of the PRP19-CDC5L complex that forms an integral part of the spliceosome and is required for activating pre-mRNA splicing. As a component of the minor spliceosome, involved in the splicing of U12-type introns in pre-mRNAs.</text>
</comment>
<comment type="subcellular location">
    <subcellularLocation>
        <location evidence="11">Cytoplasm</location>
    </subcellularLocation>
    <subcellularLocation>
        <location evidence="11">Nucleus</location>
    </subcellularLocation>
</comment>
<dbReference type="HAMAP" id="MF_01678">
    <property type="entry name" value="Salvage_MtnA"/>
    <property type="match status" value="1"/>
</dbReference>
<sequence length="892" mass="100186">MATESIIVKDDQIFILNQLLLPTKVSYDRINGVNDAWNAIHQMKIRGAPAIAIIGLLGVSTELSKPDIEAQFDQQSDRLYEFIKQKAEYLCTSRTTAVNIRKEFNELLNFIQQQRQNNVSFALLIDSIRKYCHGIMEKDRMVNKKMAEYGCEHIRKNCHESKCRFNILTHCNTGSLATAGYGTALGVIRELHSNGLLEQAYCTETRPYNQGSRLTAWELLTDNIPSTLICDNMVAWLMASKTIDAIVVGADRVVANGDTANKIGTYQMAILAKHFSIPFYVASPLSTIDPTIDDGTKIPIEERSDLEMKSIGSIQIAPADMKCWNPAFDITPAKLITGGIITERDRDMDSIQTTPVRSRHQHIATPHRPAIRGPPTIKSSTPIQQHQKQSSSSSSQEQQQQQTNDNDGETMVWDESIPKHTRHTLVFRMLKRTHEMFISDMNLLPPFDPEMLNFRHNIKARDQYGPLLLNTNSTGKDDKKMNDKHSQSKALVLKNGNENRISNHGNSPIEELKSKLPAPINRQSQVAVVTTNDNNDSNDKHTKSGQVVLASGLTIAPRKPVQMPKPEWHAPWKLYRVISGHTGWIRCIAVEPGNEWFATGSNDRIIKIWDLASGTLKLSLTGHISPVRGLEVSPRQPYLFSCGEDKMVKCWDLEYNKVVRHYHGHLSGVYCLSLHPTLDILVTGGRDSVARVWDMRTKAQIHSLGGHSNTVASVFCQATDPQVVTGSHDSTIRLWDIVAGKTMATLTNHKKSVRALVAHPRLNTFCSGSINSLKQWTLPEGRFIQNLNGHDSMINALAVNDDNVLVSGGDNGSMFFWDWRTGYNFQRLQSKAQPGSIDSECGIFALHFDQSSSRLITGEADKTIKIYKEDEMANEQTHPIKWEPELLKRKRF</sequence>
<feature type="repeat" description="WD" evidence="12">
    <location>
        <begin position="704"/>
        <end position="745"/>
    </location>
</feature>
<keyword evidence="7 11" id="KW-0539">Nucleus</keyword>
<evidence type="ECO:0000256" key="12">
    <source>
        <dbReference type="PROSITE-ProRule" id="PRU00221"/>
    </source>
</evidence>
<feature type="repeat" description="WD" evidence="12">
    <location>
        <begin position="620"/>
        <end position="661"/>
    </location>
</feature>
<feature type="site" description="Transition state stabilizer" evidence="11">
    <location>
        <position position="171"/>
    </location>
</feature>
<dbReference type="PROSITE" id="PS50294">
    <property type="entry name" value="WD_REPEATS_REGION"/>
    <property type="match status" value="5"/>
</dbReference>
<feature type="region of interest" description="Disordered" evidence="13">
    <location>
        <begin position="351"/>
        <end position="414"/>
    </location>
</feature>
<comment type="similarity">
    <text evidence="8">Belongs to the WD repeat PRL1/PRL2 family.</text>
</comment>
<comment type="similarity">
    <text evidence="11">Belongs to the eIF-2B alpha/beta/delta subunits family. MtnA subfamily.</text>
</comment>
<keyword evidence="1 11" id="KW-0963">Cytoplasm</keyword>
<evidence type="ECO:0000256" key="13">
    <source>
        <dbReference type="SAM" id="MobiDB-lite"/>
    </source>
</evidence>
<dbReference type="GO" id="GO:0000398">
    <property type="term" value="P:mRNA splicing, via spliceosome"/>
    <property type="evidence" value="ECO:0007669"/>
    <property type="project" value="InterPro"/>
</dbReference>
<evidence type="ECO:0000313" key="15">
    <source>
        <dbReference type="Proteomes" id="UP000790347"/>
    </source>
</evidence>
<dbReference type="InterPro" id="IPR027363">
    <property type="entry name" value="M1Pi_N"/>
</dbReference>
<gene>
    <name evidence="14" type="primary">MRI1</name>
    <name evidence="14" type="ORF">DERF_008117</name>
</gene>
<feature type="repeat" description="WD" evidence="12">
    <location>
        <begin position="578"/>
        <end position="619"/>
    </location>
</feature>
<dbReference type="InterPro" id="IPR037171">
    <property type="entry name" value="NagB/RpiA_transferase-like"/>
</dbReference>
<evidence type="ECO:0000256" key="1">
    <source>
        <dbReference type="ARBA" id="ARBA00022490"/>
    </source>
</evidence>
<evidence type="ECO:0000256" key="9">
    <source>
        <dbReference type="ARBA" id="ARBA00046238"/>
    </source>
</evidence>
<evidence type="ECO:0000256" key="6">
    <source>
        <dbReference type="ARBA" id="ARBA00023235"/>
    </source>
</evidence>
<comment type="function">
    <text evidence="11">Catalyzes the interconversion of methylthioribose-1-phosphate (MTR-1-P) into methylthioribulose-1-phosphate (MTRu-1-P).</text>
</comment>
<dbReference type="FunFam" id="1.20.120.420:FF:000003">
    <property type="entry name" value="Methylthioribose-1-phosphate isomerase"/>
    <property type="match status" value="1"/>
</dbReference>
<dbReference type="Pfam" id="PF01008">
    <property type="entry name" value="IF-2B"/>
    <property type="match status" value="1"/>
</dbReference>
<dbReference type="PRINTS" id="PR00320">
    <property type="entry name" value="GPROTEINBRPT"/>
</dbReference>
<evidence type="ECO:0000256" key="8">
    <source>
        <dbReference type="ARBA" id="ARBA00025726"/>
    </source>
</evidence>
<dbReference type="SUPFAM" id="SSF50978">
    <property type="entry name" value="WD40 repeat-like"/>
    <property type="match status" value="1"/>
</dbReference>
<comment type="subunit">
    <text evidence="10">Identified in the spliceosome C complex. Component of the PRP19-CDC5L splicing complex composed of a core complex comprising a homotetramer of PRPF19, CDC5L, PLRG1 and BCAS2, and at least three less stably associated proteins CTNNBL1, CWC15 and HSPA8. Interacts (via its WD40 repeat domain) directly with CDC5L (via its C-terminal); the interaction is required for mRNA splicing but not for spliceosome assembly. Component of the minor spliceosome, which splices U12-type introns. Within this complex, interacts with CRIPT. Also interacts directly in the complex with BCAS2 and PRPF19. Interacts with USB1.</text>
</comment>
<dbReference type="GO" id="GO:0019509">
    <property type="term" value="P:L-methionine salvage from methylthioadenosine"/>
    <property type="evidence" value="ECO:0007669"/>
    <property type="project" value="UniProtKB-UniRule"/>
</dbReference>
<dbReference type="InterPro" id="IPR015943">
    <property type="entry name" value="WD40/YVTN_repeat-like_dom_sf"/>
</dbReference>
<reference evidence="14" key="1">
    <citation type="submission" date="2013-05" db="EMBL/GenBank/DDBJ databases">
        <authorList>
            <person name="Yim A.K.Y."/>
            <person name="Chan T.F."/>
            <person name="Ji K.M."/>
            <person name="Liu X.Y."/>
            <person name="Zhou J.W."/>
            <person name="Li R.Q."/>
            <person name="Yang K.Y."/>
            <person name="Li J."/>
            <person name="Li M."/>
            <person name="Law P.T.W."/>
            <person name="Wu Y.L."/>
            <person name="Cai Z.L."/>
            <person name="Qin H."/>
            <person name="Bao Y."/>
            <person name="Leung R.K.K."/>
            <person name="Ng P.K.S."/>
            <person name="Zou J."/>
            <person name="Zhong X.J."/>
            <person name="Ran P.X."/>
            <person name="Zhong N.S."/>
            <person name="Liu Z.G."/>
            <person name="Tsui S.K.W."/>
        </authorList>
    </citation>
    <scope>NUCLEOTIDE SEQUENCE</scope>
    <source>
        <strain evidence="14">Derf</strain>
        <tissue evidence="14">Whole organism</tissue>
    </source>
</reference>
<dbReference type="InterPro" id="IPR000649">
    <property type="entry name" value="IF-2B-related"/>
</dbReference>
<dbReference type="GO" id="GO:0000974">
    <property type="term" value="C:Prp19 complex"/>
    <property type="evidence" value="ECO:0007669"/>
    <property type="project" value="TreeGrafter"/>
</dbReference>
<dbReference type="PROSITE" id="PS50082">
    <property type="entry name" value="WD_REPEATS_2"/>
    <property type="match status" value="5"/>
</dbReference>
<dbReference type="GO" id="GO:0071011">
    <property type="term" value="C:precatalytic spliceosome"/>
    <property type="evidence" value="ECO:0007669"/>
    <property type="project" value="TreeGrafter"/>
</dbReference>
<evidence type="ECO:0000256" key="4">
    <source>
        <dbReference type="ARBA" id="ARBA00022737"/>
    </source>
</evidence>
<dbReference type="InterPro" id="IPR011559">
    <property type="entry name" value="Initiation_fac_2B_a/b/d"/>
</dbReference>
<accession>A0A922I3Q8</accession>
<dbReference type="NCBIfam" id="TIGR00524">
    <property type="entry name" value="eIF-2B_rel"/>
    <property type="match status" value="1"/>
</dbReference>